<keyword evidence="3" id="KW-0328">Glycosyltransferase</keyword>
<keyword evidence="5" id="KW-0472">Membrane</keyword>
<evidence type="ECO:0000256" key="2">
    <source>
        <dbReference type="ARBA" id="ARBA00022475"/>
    </source>
</evidence>
<evidence type="ECO:0000256" key="6">
    <source>
        <dbReference type="ARBA" id="ARBA00037281"/>
    </source>
</evidence>
<evidence type="ECO:0000256" key="8">
    <source>
        <dbReference type="ARBA" id="ARBA00038120"/>
    </source>
</evidence>
<gene>
    <name evidence="11" type="ORF">QQ91_013610</name>
</gene>
<comment type="function">
    <text evidence="6">Catalyzes the glycosylation of 4,4'-diaponeurosporenoate, i.e. the esterification of glucose at the C1'' position with the carboxyl group of 4,4'-diaponeurosporenic acid, to form glycosyl-4,4'-diaponeurosporenoate. This is a step in the biosynthesis of staphyloxanthin, an orange pigment present in most staphylococci strains.</text>
</comment>
<dbReference type="PANTHER" id="PTHR43646:SF2">
    <property type="entry name" value="GLYCOSYLTRANSFERASE 2-LIKE DOMAIN-CONTAINING PROTEIN"/>
    <property type="match status" value="1"/>
</dbReference>
<comment type="similarity">
    <text evidence="8">Belongs to the glycosyltransferase 2 family. CrtQ subfamily.</text>
</comment>
<dbReference type="SUPFAM" id="SSF53448">
    <property type="entry name" value="Nucleotide-diphospho-sugar transferases"/>
    <property type="match status" value="1"/>
</dbReference>
<evidence type="ECO:0000259" key="10">
    <source>
        <dbReference type="Pfam" id="PF00535"/>
    </source>
</evidence>
<evidence type="ECO:0000256" key="3">
    <source>
        <dbReference type="ARBA" id="ARBA00022676"/>
    </source>
</evidence>
<evidence type="ECO:0000313" key="11">
    <source>
        <dbReference type="EMBL" id="NEV68149.1"/>
    </source>
</evidence>
<dbReference type="PANTHER" id="PTHR43646">
    <property type="entry name" value="GLYCOSYLTRANSFERASE"/>
    <property type="match status" value="1"/>
</dbReference>
<organism evidence="11">
    <name type="scientific">Lyngbya confervoides BDU141951</name>
    <dbReference type="NCBI Taxonomy" id="1574623"/>
    <lineage>
        <taxon>Bacteria</taxon>
        <taxon>Bacillati</taxon>
        <taxon>Cyanobacteriota</taxon>
        <taxon>Cyanophyceae</taxon>
        <taxon>Oscillatoriophycideae</taxon>
        <taxon>Oscillatoriales</taxon>
        <taxon>Microcoleaceae</taxon>
        <taxon>Lyngbya</taxon>
    </lineage>
</organism>
<evidence type="ECO:0000256" key="1">
    <source>
        <dbReference type="ARBA" id="ARBA00004236"/>
    </source>
</evidence>
<dbReference type="GO" id="GO:0005886">
    <property type="term" value="C:plasma membrane"/>
    <property type="evidence" value="ECO:0007669"/>
    <property type="project" value="UniProtKB-SubCell"/>
</dbReference>
<reference evidence="11" key="1">
    <citation type="submission" date="2014-11" db="EMBL/GenBank/DDBJ databases">
        <authorList>
            <person name="Malar M.C."/>
            <person name="Sen D."/>
            <person name="Tripathy S."/>
        </authorList>
    </citation>
    <scope>NUCLEOTIDE SEQUENCE</scope>
    <source>
        <strain evidence="11">BDU141951</strain>
    </source>
</reference>
<dbReference type="EMBL" id="JTHE02000003">
    <property type="protein sequence ID" value="NEV68149.1"/>
    <property type="molecule type" value="Genomic_DNA"/>
</dbReference>
<dbReference type="Gene3D" id="3.90.550.10">
    <property type="entry name" value="Spore Coat Polysaccharide Biosynthesis Protein SpsA, Chain A"/>
    <property type="match status" value="1"/>
</dbReference>
<keyword evidence="4" id="KW-0808">Transferase</keyword>
<comment type="pathway">
    <text evidence="7">Carotenoid biosynthesis; staphyloxanthin biosynthesis; staphyloxanthin from farnesyl diphosphate: step 4/5.</text>
</comment>
<keyword evidence="2" id="KW-1003">Cell membrane</keyword>
<name>A0A0C1Y783_9CYAN</name>
<dbReference type="Pfam" id="PF00535">
    <property type="entry name" value="Glycos_transf_2"/>
    <property type="match status" value="1"/>
</dbReference>
<evidence type="ECO:0000256" key="4">
    <source>
        <dbReference type="ARBA" id="ARBA00022679"/>
    </source>
</evidence>
<accession>A0A0C1Y783</accession>
<dbReference type="InterPro" id="IPR029044">
    <property type="entry name" value="Nucleotide-diphossugar_trans"/>
</dbReference>
<comment type="subcellular location">
    <subcellularLocation>
        <location evidence="1">Cell membrane</location>
    </subcellularLocation>
</comment>
<evidence type="ECO:0000256" key="9">
    <source>
        <dbReference type="ARBA" id="ARBA00040345"/>
    </source>
</evidence>
<evidence type="ECO:0000256" key="7">
    <source>
        <dbReference type="ARBA" id="ARBA00037904"/>
    </source>
</evidence>
<evidence type="ECO:0000256" key="5">
    <source>
        <dbReference type="ARBA" id="ARBA00023136"/>
    </source>
</evidence>
<reference evidence="11" key="3">
    <citation type="submission" date="2020-02" db="EMBL/GenBank/DDBJ databases">
        <authorList>
            <person name="Sarangi A.N."/>
            <person name="Ghosh S."/>
            <person name="Mukherjee M."/>
            <person name="Tripathy S."/>
        </authorList>
    </citation>
    <scope>NUCLEOTIDE SEQUENCE</scope>
    <source>
        <strain evidence="11">BDU141951</strain>
    </source>
</reference>
<dbReference type="InterPro" id="IPR001173">
    <property type="entry name" value="Glyco_trans_2-like"/>
</dbReference>
<protein>
    <recommendedName>
        <fullName evidence="9">4,4'-diaponeurosporenoate glycosyltransferase</fullName>
    </recommendedName>
</protein>
<dbReference type="GO" id="GO:0016757">
    <property type="term" value="F:glycosyltransferase activity"/>
    <property type="evidence" value="ECO:0007669"/>
    <property type="project" value="UniProtKB-KW"/>
</dbReference>
<sequence length="247" mass="28259">MISVVLPCVNELRHGYLPKIIENLQAQQGDQELIAVVSASSDETLAVLQAAPHFRVIESEATNRAQRLNVGIQASQGEVVLLHHPATLLPPETALRQVAQAFQDPTVMWSGFRHQFDLSHWLLRYTSWYSSVVRPRWGQILYLDHCVAVRRSLLQTIGGVPDLDIFEDTVLSQRLKEYGPPKILPGTVVTSARRYRDRGVLRQALMNQSLKVMYHLQLDPRWMNRLYERKAQINVTYADDEIRPKSK</sequence>
<dbReference type="AlphaFoldDB" id="A0A0C1Y783"/>
<proteinExistence type="inferred from homology"/>
<reference evidence="11" key="2">
    <citation type="journal article" date="2015" name="Genome Announc.">
        <title>Draft Genome Sequence of Filamentous Marine Cyanobacterium Lyngbya confervoides Strain BDU141951.</title>
        <authorList>
            <person name="Chandrababunaidu M.M."/>
            <person name="Sen D."/>
            <person name="Tripathy S."/>
        </authorList>
    </citation>
    <scope>NUCLEOTIDE SEQUENCE</scope>
    <source>
        <strain evidence="11">BDU141951</strain>
    </source>
</reference>
<comment type="caution">
    <text evidence="11">The sequence shown here is derived from an EMBL/GenBank/DDBJ whole genome shotgun (WGS) entry which is preliminary data.</text>
</comment>
<feature type="domain" description="Glycosyltransferase 2-like" evidence="10">
    <location>
        <begin position="3"/>
        <end position="154"/>
    </location>
</feature>